<accession>A0A0S4FP74</accession>
<dbReference type="EMBL" id="LN734822">
    <property type="protein sequence ID" value="CEL24844.1"/>
    <property type="molecule type" value="Genomic_DNA"/>
</dbReference>
<protein>
    <submittedName>
        <fullName evidence="1">Uncharacterized protein</fullName>
    </submittedName>
</protein>
<dbReference type="AlphaFoldDB" id="A0A0S4FP74"/>
<dbReference type="PATRIC" id="fig|2162.10.peg.1263"/>
<reference evidence="1" key="1">
    <citation type="submission" date="2014-09" db="EMBL/GenBank/DDBJ databases">
        <authorList>
            <person name="Wibberg D."/>
        </authorList>
    </citation>
    <scope>NUCLEOTIDE SEQUENCE [LARGE SCALE GENOMIC DNA]</scope>
    <source>
        <strain evidence="1">Mb9</strain>
    </source>
</reference>
<organism evidence="1 2">
    <name type="scientific">Methanobacterium formicicum</name>
    <dbReference type="NCBI Taxonomy" id="2162"/>
    <lineage>
        <taxon>Archaea</taxon>
        <taxon>Methanobacteriati</taxon>
        <taxon>Methanobacteriota</taxon>
        <taxon>Methanomada group</taxon>
        <taxon>Methanobacteria</taxon>
        <taxon>Methanobacteriales</taxon>
        <taxon>Methanobacteriaceae</taxon>
        <taxon>Methanobacterium</taxon>
    </lineage>
</organism>
<evidence type="ECO:0000313" key="1">
    <source>
        <dbReference type="EMBL" id="CEL24844.1"/>
    </source>
</evidence>
<dbReference type="Proteomes" id="UP000062768">
    <property type="component" value="Chromosome I"/>
</dbReference>
<evidence type="ECO:0000313" key="2">
    <source>
        <dbReference type="Proteomes" id="UP000062768"/>
    </source>
</evidence>
<sequence>MGQDPILQDAIYFGFNSVRLDNPFFSIISPDLIRHTYKWVSPLPNILGKNKIIIKIY</sequence>
<proteinExistence type="predicted"/>
<gene>
    <name evidence="1" type="ORF">MB9_1206</name>
</gene>
<keyword evidence="2" id="KW-1185">Reference proteome</keyword>
<name>A0A0S4FP74_METFO</name>